<feature type="transmembrane region" description="Helical" evidence="8">
    <location>
        <begin position="193"/>
        <end position="213"/>
    </location>
</feature>
<name>A0ABU1J833_9MICC</name>
<feature type="transmembrane region" description="Helical" evidence="8">
    <location>
        <begin position="279"/>
        <end position="301"/>
    </location>
</feature>
<evidence type="ECO:0000256" key="5">
    <source>
        <dbReference type="ARBA" id="ARBA00022989"/>
    </source>
</evidence>
<dbReference type="PANTHER" id="PTHR31806:SF1">
    <property type="entry name" value="PURINE-CYTOSINE PERMEASE FCY2-RELATED"/>
    <property type="match status" value="1"/>
</dbReference>
<evidence type="ECO:0000256" key="6">
    <source>
        <dbReference type="ARBA" id="ARBA00023136"/>
    </source>
</evidence>
<gene>
    <name evidence="9" type="ORF">JOE69_000259</name>
</gene>
<evidence type="ECO:0000256" key="8">
    <source>
        <dbReference type="SAM" id="Phobius"/>
    </source>
</evidence>
<dbReference type="CDD" id="cd11484">
    <property type="entry name" value="SLC-NCS1sbd_CobB-like"/>
    <property type="match status" value="1"/>
</dbReference>
<evidence type="ECO:0000313" key="9">
    <source>
        <dbReference type="EMBL" id="MDR6268021.1"/>
    </source>
</evidence>
<dbReference type="RefSeq" id="WP_309795411.1">
    <property type="nucleotide sequence ID" value="NZ_BAAAHY010000006.1"/>
</dbReference>
<evidence type="ECO:0000256" key="1">
    <source>
        <dbReference type="ARBA" id="ARBA00004141"/>
    </source>
</evidence>
<comment type="similarity">
    <text evidence="2 7">Belongs to the purine-cytosine permease (2.A.39) family.</text>
</comment>
<keyword evidence="3 7" id="KW-0813">Transport</keyword>
<feature type="transmembrane region" description="Helical" evidence="8">
    <location>
        <begin position="160"/>
        <end position="181"/>
    </location>
</feature>
<protein>
    <submittedName>
        <fullName evidence="9">NCS1 family nucleobase:cation symporter-1</fullName>
    </submittedName>
</protein>
<feature type="transmembrane region" description="Helical" evidence="8">
    <location>
        <begin position="425"/>
        <end position="446"/>
    </location>
</feature>
<evidence type="ECO:0000313" key="10">
    <source>
        <dbReference type="Proteomes" id="UP001185069"/>
    </source>
</evidence>
<keyword evidence="6 7" id="KW-0472">Membrane</keyword>
<comment type="caution">
    <text evidence="9">The sequence shown here is derived from an EMBL/GenBank/DDBJ whole genome shotgun (WGS) entry which is preliminary data.</text>
</comment>
<evidence type="ECO:0000256" key="3">
    <source>
        <dbReference type="ARBA" id="ARBA00022448"/>
    </source>
</evidence>
<keyword evidence="5 8" id="KW-1133">Transmembrane helix</keyword>
<dbReference type="Pfam" id="PF02133">
    <property type="entry name" value="Transp_cyt_pur"/>
    <property type="match status" value="1"/>
</dbReference>
<evidence type="ECO:0000256" key="4">
    <source>
        <dbReference type="ARBA" id="ARBA00022692"/>
    </source>
</evidence>
<evidence type="ECO:0000256" key="7">
    <source>
        <dbReference type="PIRNR" id="PIRNR002744"/>
    </source>
</evidence>
<comment type="subcellular location">
    <subcellularLocation>
        <location evidence="1">Membrane</location>
        <topology evidence="1">Multi-pass membrane protein</topology>
    </subcellularLocation>
</comment>
<dbReference type="PIRSF" id="PIRSF002744">
    <property type="entry name" value="Pur-cyt_permease"/>
    <property type="match status" value="1"/>
</dbReference>
<feature type="transmembrane region" description="Helical" evidence="8">
    <location>
        <begin position="393"/>
        <end position="413"/>
    </location>
</feature>
<feature type="transmembrane region" description="Helical" evidence="8">
    <location>
        <begin position="28"/>
        <end position="49"/>
    </location>
</feature>
<proteinExistence type="inferred from homology"/>
<sequence>MAQDKFQVEKYSTDFVPHAERYGKARNLFSLWFAINMNILTIATGAISVALGLPLLWAVVAAIIGHALGAIFMGLHSAQGPLLGIPQMIQSRAQFGYFGSIFPLLLVVLMYIGYFAVAGVLTGNAVASWFGWDVNISIILMNTLAAVIAIYGYRLLRASVTVLSWISGIAFLVLTTGLLARNDLTPALAQGEFSWGTFLLAVTLAATWQLTYAPYAADYSRYLPANTTIRASFWWAYLGSATSSIWMFAFGAAAAAMAADSFAGGSVSFVVEQAGFAPWIFLLVIGAGNVVIMGIDVYGAFMTTTTISGALRNSKAVSRGGRVFTMSAIAAAGTVLAIAGRGDFLNNLMNFIVLLTVILVPWTAINLVDFYLVRKGQYVLAAIYDRKGRYRGVDWRAMTAYAIGVLSEIPFMSTPVFTGWLVEPLGGGNISWLVGVLFAGGSYYYLMRRYPKRHGYLPVPTSQADDPADRRESAAR</sequence>
<dbReference type="Proteomes" id="UP001185069">
    <property type="component" value="Unassembled WGS sequence"/>
</dbReference>
<dbReference type="InterPro" id="IPR001248">
    <property type="entry name" value="Pur-cyt_permease"/>
</dbReference>
<feature type="transmembrane region" description="Helical" evidence="8">
    <location>
        <begin position="321"/>
        <end position="339"/>
    </location>
</feature>
<keyword evidence="4 8" id="KW-0812">Transmembrane</keyword>
<keyword evidence="10" id="KW-1185">Reference proteome</keyword>
<feature type="transmembrane region" description="Helical" evidence="8">
    <location>
        <begin position="95"/>
        <end position="117"/>
    </location>
</feature>
<organism evidence="9 10">
    <name type="scientific">Arthrobacter russicus</name>
    <dbReference type="NCBI Taxonomy" id="172040"/>
    <lineage>
        <taxon>Bacteria</taxon>
        <taxon>Bacillati</taxon>
        <taxon>Actinomycetota</taxon>
        <taxon>Actinomycetes</taxon>
        <taxon>Micrococcales</taxon>
        <taxon>Micrococcaceae</taxon>
        <taxon>Arthrobacter</taxon>
    </lineage>
</organism>
<evidence type="ECO:0000256" key="2">
    <source>
        <dbReference type="ARBA" id="ARBA00008974"/>
    </source>
</evidence>
<dbReference type="InterPro" id="IPR026030">
    <property type="entry name" value="Pur-cyt_permease_Fcy2/21/22"/>
</dbReference>
<feature type="transmembrane region" description="Helical" evidence="8">
    <location>
        <begin position="55"/>
        <end position="75"/>
    </location>
</feature>
<dbReference type="Gene3D" id="1.10.4160.10">
    <property type="entry name" value="Hydantoin permease"/>
    <property type="match status" value="1"/>
</dbReference>
<dbReference type="EMBL" id="JAVDQF010000001">
    <property type="protein sequence ID" value="MDR6268021.1"/>
    <property type="molecule type" value="Genomic_DNA"/>
</dbReference>
<dbReference type="PANTHER" id="PTHR31806">
    <property type="entry name" value="PURINE-CYTOSINE PERMEASE FCY2-RELATED"/>
    <property type="match status" value="1"/>
</dbReference>
<reference evidence="9 10" key="1">
    <citation type="submission" date="2023-07" db="EMBL/GenBank/DDBJ databases">
        <title>Sequencing the genomes of 1000 actinobacteria strains.</title>
        <authorList>
            <person name="Klenk H.-P."/>
        </authorList>
    </citation>
    <scope>NUCLEOTIDE SEQUENCE [LARGE SCALE GENOMIC DNA]</scope>
    <source>
        <strain evidence="9 10">DSM 14555</strain>
    </source>
</reference>
<feature type="transmembrane region" description="Helical" evidence="8">
    <location>
        <begin position="234"/>
        <end position="259"/>
    </location>
</feature>
<feature type="transmembrane region" description="Helical" evidence="8">
    <location>
        <begin position="129"/>
        <end position="153"/>
    </location>
</feature>
<accession>A0ABU1J833</accession>
<feature type="transmembrane region" description="Helical" evidence="8">
    <location>
        <begin position="351"/>
        <end position="372"/>
    </location>
</feature>